<proteinExistence type="predicted"/>
<feature type="compositionally biased region" description="Basic and acidic residues" evidence="1">
    <location>
        <begin position="1"/>
        <end position="14"/>
    </location>
</feature>
<dbReference type="AlphaFoldDB" id="A0A1H5QBV3"/>
<gene>
    <name evidence="2" type="ORF">SAMN05421837_102201</name>
</gene>
<keyword evidence="3" id="KW-1185">Reference proteome</keyword>
<dbReference type="STRING" id="218821.SAMN05421837_102201"/>
<evidence type="ECO:0000313" key="2">
    <source>
        <dbReference type="EMBL" id="SEF23479.1"/>
    </source>
</evidence>
<dbReference type="EMBL" id="FNUJ01000002">
    <property type="protein sequence ID" value="SEF23479.1"/>
    <property type="molecule type" value="Genomic_DNA"/>
</dbReference>
<dbReference type="RefSeq" id="WP_086683778.1">
    <property type="nucleotide sequence ID" value="NZ_FNUJ01000002.1"/>
</dbReference>
<dbReference type="Proteomes" id="UP000198878">
    <property type="component" value="Unassembled WGS sequence"/>
</dbReference>
<organism evidence="2 3">
    <name type="scientific">Amycolatopsis pretoriensis</name>
    <dbReference type="NCBI Taxonomy" id="218821"/>
    <lineage>
        <taxon>Bacteria</taxon>
        <taxon>Bacillati</taxon>
        <taxon>Actinomycetota</taxon>
        <taxon>Actinomycetes</taxon>
        <taxon>Pseudonocardiales</taxon>
        <taxon>Pseudonocardiaceae</taxon>
        <taxon>Amycolatopsis</taxon>
    </lineage>
</organism>
<accession>A0A1H5QBV3</accession>
<dbReference type="OrthoDB" id="9984523at2"/>
<name>A0A1H5QBV3_9PSEU</name>
<sequence>MMTDPSHRPPRIEGDAGGVPRTTGKGLVVAWTGVEGTGREYAVALSRPFSTVADRTQWSRSVEGIAAAHDSALVLLPEDEFDFSTANALMRDGVTYRLPIGVLPVPGESRAARDLTTRAVEHWRRPDHSAHRLALYCDFRSEPPTRTAWAFGSAGSDEFVERLRTGVEAVVLHSHGNGADFRVGKHVLCHQADSSRPARGRSGERFLPCQGGGPCRLEHRTEFTAFHGVGAVRARLVVVLSCSAFQPADGMLQPRFQFAGGMLSRAGHAAGLVASTRINHQTPRLGVAVARLLDDGAPLGEVAMRINLLSSAPPSYLCVGDPDLSLTAVEPEPS</sequence>
<reference evidence="3" key="1">
    <citation type="submission" date="2016-10" db="EMBL/GenBank/DDBJ databases">
        <authorList>
            <person name="Varghese N."/>
            <person name="Submissions S."/>
        </authorList>
    </citation>
    <scope>NUCLEOTIDE SEQUENCE [LARGE SCALE GENOMIC DNA]</scope>
    <source>
        <strain evidence="3">DSM 44654</strain>
    </source>
</reference>
<feature type="region of interest" description="Disordered" evidence="1">
    <location>
        <begin position="1"/>
        <end position="23"/>
    </location>
</feature>
<evidence type="ECO:0000313" key="3">
    <source>
        <dbReference type="Proteomes" id="UP000198878"/>
    </source>
</evidence>
<evidence type="ECO:0000256" key="1">
    <source>
        <dbReference type="SAM" id="MobiDB-lite"/>
    </source>
</evidence>
<protein>
    <submittedName>
        <fullName evidence="2">Uncharacterized protein</fullName>
    </submittedName>
</protein>